<evidence type="ECO:0000256" key="2">
    <source>
        <dbReference type="ARBA" id="ARBA00022963"/>
    </source>
</evidence>
<organism evidence="6 7">
    <name type="scientific">Candidatus Fimadaptatus faecigallinarum</name>
    <dbReference type="NCBI Taxonomy" id="2840814"/>
    <lineage>
        <taxon>Bacteria</taxon>
        <taxon>Bacillati</taxon>
        <taxon>Bacillota</taxon>
        <taxon>Clostridia</taxon>
        <taxon>Eubacteriales</taxon>
        <taxon>Candidatus Fimadaptatus</taxon>
    </lineage>
</organism>
<feature type="short sequence motif" description="GXSXG" evidence="4">
    <location>
        <begin position="37"/>
        <end position="41"/>
    </location>
</feature>
<feature type="short sequence motif" description="DGA/G" evidence="4">
    <location>
        <begin position="158"/>
        <end position="160"/>
    </location>
</feature>
<dbReference type="InterPro" id="IPR002641">
    <property type="entry name" value="PNPLA_dom"/>
</dbReference>
<protein>
    <submittedName>
        <fullName evidence="6">Patatin family protein</fullName>
    </submittedName>
</protein>
<evidence type="ECO:0000259" key="5">
    <source>
        <dbReference type="PROSITE" id="PS51635"/>
    </source>
</evidence>
<name>A0A9D1S4S7_9FIRM</name>
<feature type="active site" description="Proton acceptor" evidence="4">
    <location>
        <position position="158"/>
    </location>
</feature>
<dbReference type="InterPro" id="IPR045943">
    <property type="entry name" value="DUF6363"/>
</dbReference>
<proteinExistence type="predicted"/>
<dbReference type="SUPFAM" id="SSF52151">
    <property type="entry name" value="FabD/lysophospholipase-like"/>
    <property type="match status" value="1"/>
</dbReference>
<dbReference type="PROSITE" id="PS51635">
    <property type="entry name" value="PNPLA"/>
    <property type="match status" value="1"/>
</dbReference>
<keyword evidence="2 4" id="KW-0442">Lipid degradation</keyword>
<feature type="active site" description="Nucleophile" evidence="4">
    <location>
        <position position="39"/>
    </location>
</feature>
<dbReference type="Proteomes" id="UP000824123">
    <property type="component" value="Unassembled WGS sequence"/>
</dbReference>
<reference evidence="6" key="1">
    <citation type="submission" date="2020-10" db="EMBL/GenBank/DDBJ databases">
        <authorList>
            <person name="Gilroy R."/>
        </authorList>
    </citation>
    <scope>NUCLEOTIDE SEQUENCE</scope>
    <source>
        <strain evidence="6">ChiSxjej2B14-8506</strain>
    </source>
</reference>
<dbReference type="CDD" id="cd07208">
    <property type="entry name" value="Pat_hypo_Ecoli_yjju_like"/>
    <property type="match status" value="1"/>
</dbReference>
<dbReference type="AlphaFoldDB" id="A0A9D1S4S7"/>
<dbReference type="InterPro" id="IPR050301">
    <property type="entry name" value="NTE"/>
</dbReference>
<dbReference type="GO" id="GO:0016787">
    <property type="term" value="F:hydrolase activity"/>
    <property type="evidence" value="ECO:0007669"/>
    <property type="project" value="UniProtKB-UniRule"/>
</dbReference>
<dbReference type="GO" id="GO:0016042">
    <property type="term" value="P:lipid catabolic process"/>
    <property type="evidence" value="ECO:0007669"/>
    <property type="project" value="UniProtKB-UniRule"/>
</dbReference>
<accession>A0A9D1S4S7</accession>
<dbReference type="Pfam" id="PF01734">
    <property type="entry name" value="Patatin"/>
    <property type="match status" value="1"/>
</dbReference>
<keyword evidence="1 4" id="KW-0378">Hydrolase</keyword>
<evidence type="ECO:0000256" key="3">
    <source>
        <dbReference type="ARBA" id="ARBA00023098"/>
    </source>
</evidence>
<evidence type="ECO:0000256" key="4">
    <source>
        <dbReference type="PROSITE-ProRule" id="PRU01161"/>
    </source>
</evidence>
<keyword evidence="3 4" id="KW-0443">Lipid metabolism</keyword>
<dbReference type="InterPro" id="IPR016035">
    <property type="entry name" value="Acyl_Trfase/lysoPLipase"/>
</dbReference>
<reference evidence="6" key="2">
    <citation type="journal article" date="2021" name="PeerJ">
        <title>Extensive microbial diversity within the chicken gut microbiome revealed by metagenomics and culture.</title>
        <authorList>
            <person name="Gilroy R."/>
            <person name="Ravi A."/>
            <person name="Getino M."/>
            <person name="Pursley I."/>
            <person name="Horton D.L."/>
            <person name="Alikhan N.F."/>
            <person name="Baker D."/>
            <person name="Gharbi K."/>
            <person name="Hall N."/>
            <person name="Watson M."/>
            <person name="Adriaenssens E.M."/>
            <person name="Foster-Nyarko E."/>
            <person name="Jarju S."/>
            <person name="Secka A."/>
            <person name="Antonio M."/>
            <person name="Oren A."/>
            <person name="Chaudhuri R.R."/>
            <person name="La Ragione R."/>
            <person name="Hildebrand F."/>
            <person name="Pallen M.J."/>
        </authorList>
    </citation>
    <scope>NUCLEOTIDE SEQUENCE</scope>
    <source>
        <strain evidence="6">ChiSxjej2B14-8506</strain>
    </source>
</reference>
<comment type="caution">
    <text evidence="4">Lacks conserved residue(s) required for the propagation of feature annotation.</text>
</comment>
<dbReference type="EMBL" id="DVNK01000051">
    <property type="protein sequence ID" value="HIU47269.1"/>
    <property type="molecule type" value="Genomic_DNA"/>
</dbReference>
<feature type="domain" description="PNPLA" evidence="5">
    <location>
        <begin position="6"/>
        <end position="171"/>
    </location>
</feature>
<evidence type="ECO:0000313" key="7">
    <source>
        <dbReference type="Proteomes" id="UP000824123"/>
    </source>
</evidence>
<evidence type="ECO:0000313" key="6">
    <source>
        <dbReference type="EMBL" id="HIU47269.1"/>
    </source>
</evidence>
<comment type="caution">
    <text evidence="6">The sequence shown here is derived from an EMBL/GenBank/DDBJ whole genome shotgun (WGS) entry which is preliminary data.</text>
</comment>
<dbReference type="InterPro" id="IPR037483">
    <property type="entry name" value="YjjU-like"/>
</dbReference>
<dbReference type="Gene3D" id="3.40.1090.10">
    <property type="entry name" value="Cytosolic phospholipase A2 catalytic domain"/>
    <property type="match status" value="1"/>
</dbReference>
<dbReference type="PANTHER" id="PTHR14226:SF25">
    <property type="entry name" value="PHOSPHOESTERASE"/>
    <property type="match status" value="1"/>
</dbReference>
<sequence>MYDNALLLEGGAMRGLYTAGVLDAFMEAGLEFGCVYGVSAGVLNAVNYVARQPGRSANVNYTCINDRRYLSMTNLLHGQSIFNFDYLFNQVPLSIPFDYDAFSASPQRLIAVATNCLTGEPVLFEKGRCAQFFDACAASCSMPLVSRVKLVEGIPCLDGGVSAPVPLDVGLKTGNGRPVLVLTRHKGYRKTPLSRRSLRLSAIRCRRYPALYKLMSSAPERYNELMERIDALEAAGQIFVIRPETPIEIARLEKDVNKLRALHDSAYAQTKSLLPALMEFCAQ</sequence>
<gene>
    <name evidence="6" type="ORF">IAC59_08415</name>
</gene>
<dbReference type="PANTHER" id="PTHR14226">
    <property type="entry name" value="NEUROPATHY TARGET ESTERASE/SWISS CHEESE D.MELANOGASTER"/>
    <property type="match status" value="1"/>
</dbReference>
<dbReference type="Pfam" id="PF19890">
    <property type="entry name" value="DUF6363"/>
    <property type="match status" value="1"/>
</dbReference>
<evidence type="ECO:0000256" key="1">
    <source>
        <dbReference type="ARBA" id="ARBA00022801"/>
    </source>
</evidence>